<proteinExistence type="predicted"/>
<dbReference type="RefSeq" id="WP_083978851.1">
    <property type="nucleotide sequence ID" value="NZ_JBIUBN010000004.1"/>
</dbReference>
<name>A0A136PM39_9ACTN</name>
<dbReference type="OrthoDB" id="3171021at2"/>
<keyword evidence="4" id="KW-1185">Reference proteome</keyword>
<sequence>MAHHTAPGATTAGRPAGTGAPTFRALVTAGYFTPGWRAGGPIRSIAEMLASTADDIEVTLVTRDHDLGAATPYPGLSGRWVRHGRADVFYLDARRPAHWRPLWRRLRADRYDLLYVNSVWSTYSILPIVAVRLGLLRADRILVAPRGEFGAGALGLKSAKKRLFLAGWRWLLAGPRVLWHATTPAEAADIRRVLPRARIGVVAVGGRGPEPTPVPDGPPPAGPARLVFIGRISPMKNLDLVLSALAHVPGPVHLDIYGPEEDQAYWRRCRALAAALPASTSVTHRGVLLPDEVCATFARYDAFVLPTRGENFGHVIAESLSAHCPVICSDRTPWTEVLRDGGGWVVRELTPAALATEIARVAAASPARRRADRLAAGAAYRRWRDRQEEVSVLDLARRAIHDPTPLPTAP</sequence>
<dbReference type="PANTHER" id="PTHR12526:SF635">
    <property type="entry name" value="GLYCOSYL TRANSFERASE GROUP 1"/>
    <property type="match status" value="1"/>
</dbReference>
<dbReference type="GO" id="GO:0016757">
    <property type="term" value="F:glycosyltransferase activity"/>
    <property type="evidence" value="ECO:0007669"/>
    <property type="project" value="InterPro"/>
</dbReference>
<organism evidence="3 4">
    <name type="scientific">Micromonospora rosaria</name>
    <dbReference type="NCBI Taxonomy" id="47874"/>
    <lineage>
        <taxon>Bacteria</taxon>
        <taxon>Bacillati</taxon>
        <taxon>Actinomycetota</taxon>
        <taxon>Actinomycetes</taxon>
        <taxon>Micromonosporales</taxon>
        <taxon>Micromonosporaceae</taxon>
        <taxon>Micromonospora</taxon>
    </lineage>
</organism>
<dbReference type="SUPFAM" id="SSF53756">
    <property type="entry name" value="UDP-Glycosyltransferase/glycogen phosphorylase"/>
    <property type="match status" value="1"/>
</dbReference>
<reference evidence="3 4" key="1">
    <citation type="submission" date="2016-01" db="EMBL/GenBank/DDBJ databases">
        <title>Whole genome sequence and analysis of Micromonospora rosaria DSM 803, which can produce antibacterial substance rosamicin.</title>
        <authorList>
            <person name="Yang H."/>
            <person name="He X."/>
            <person name="Zhu D."/>
        </authorList>
    </citation>
    <scope>NUCLEOTIDE SEQUENCE [LARGE SCALE GENOMIC DNA]</scope>
    <source>
        <strain evidence="3 4">DSM 803</strain>
    </source>
</reference>
<dbReference type="AlphaFoldDB" id="A0A136PM39"/>
<dbReference type="EMBL" id="LRQV01000110">
    <property type="protein sequence ID" value="KXK59499.1"/>
    <property type="molecule type" value="Genomic_DNA"/>
</dbReference>
<accession>A0A136PM39</accession>
<comment type="caution">
    <text evidence="3">The sequence shown here is derived from an EMBL/GenBank/DDBJ whole genome shotgun (WGS) entry which is preliminary data.</text>
</comment>
<evidence type="ECO:0000259" key="2">
    <source>
        <dbReference type="Pfam" id="PF00534"/>
    </source>
</evidence>
<evidence type="ECO:0000313" key="4">
    <source>
        <dbReference type="Proteomes" id="UP000070620"/>
    </source>
</evidence>
<dbReference type="PANTHER" id="PTHR12526">
    <property type="entry name" value="GLYCOSYLTRANSFERASE"/>
    <property type="match status" value="1"/>
</dbReference>
<dbReference type="Proteomes" id="UP000070620">
    <property type="component" value="Unassembled WGS sequence"/>
</dbReference>
<gene>
    <name evidence="3" type="ORF">AWW66_23895</name>
</gene>
<evidence type="ECO:0000256" key="1">
    <source>
        <dbReference type="ARBA" id="ARBA00022679"/>
    </source>
</evidence>
<evidence type="ECO:0000313" key="3">
    <source>
        <dbReference type="EMBL" id="KXK59499.1"/>
    </source>
</evidence>
<keyword evidence="1" id="KW-0808">Transferase</keyword>
<dbReference type="Gene3D" id="3.40.50.2000">
    <property type="entry name" value="Glycogen Phosphorylase B"/>
    <property type="match status" value="1"/>
</dbReference>
<dbReference type="Pfam" id="PF00534">
    <property type="entry name" value="Glycos_transf_1"/>
    <property type="match status" value="1"/>
</dbReference>
<feature type="domain" description="Glycosyl transferase family 1" evidence="2">
    <location>
        <begin position="220"/>
        <end position="371"/>
    </location>
</feature>
<dbReference type="InterPro" id="IPR001296">
    <property type="entry name" value="Glyco_trans_1"/>
</dbReference>
<protein>
    <recommendedName>
        <fullName evidence="2">Glycosyl transferase family 1 domain-containing protein</fullName>
    </recommendedName>
</protein>